<dbReference type="AlphaFoldDB" id="A0A8H3CIA5"/>
<comment type="catalytic activity">
    <reaction evidence="1">
        <text>Thiol-dependent hydrolysis of ester, thioester, amide, peptide and isopeptide bonds formed by the C-terminal Gly of ubiquitin (a 76-residue protein attached to proteins as an intracellular targeting signal).</text>
        <dbReference type="EC" id="3.4.19.12"/>
    </reaction>
</comment>
<dbReference type="GO" id="GO:0004843">
    <property type="term" value="F:cysteine-type deubiquitinase activity"/>
    <property type="evidence" value="ECO:0007669"/>
    <property type="project" value="UniProtKB-EC"/>
</dbReference>
<evidence type="ECO:0000256" key="8">
    <source>
        <dbReference type="SAM" id="MobiDB-lite"/>
    </source>
</evidence>
<accession>A0A8H3CIA5</accession>
<proteinExistence type="inferred from homology"/>
<comment type="caution">
    <text evidence="10">The sequence shown here is derived from an EMBL/GenBank/DDBJ whole genome shotgun (WGS) entry which is preliminary data.</text>
</comment>
<dbReference type="EC" id="3.4.19.12" evidence="3"/>
<evidence type="ECO:0000256" key="7">
    <source>
        <dbReference type="ARBA" id="ARBA00022807"/>
    </source>
</evidence>
<feature type="domain" description="USP" evidence="9">
    <location>
        <begin position="1"/>
        <end position="151"/>
    </location>
</feature>
<protein>
    <recommendedName>
        <fullName evidence="3">ubiquitinyl hydrolase 1</fullName>
        <ecNumber evidence="3">3.4.19.12</ecNumber>
    </recommendedName>
</protein>
<organism evidence="10 11">
    <name type="scientific">Rhizoctonia solani</name>
    <dbReference type="NCBI Taxonomy" id="456999"/>
    <lineage>
        <taxon>Eukaryota</taxon>
        <taxon>Fungi</taxon>
        <taxon>Dikarya</taxon>
        <taxon>Basidiomycota</taxon>
        <taxon>Agaricomycotina</taxon>
        <taxon>Agaricomycetes</taxon>
        <taxon>Cantharellales</taxon>
        <taxon>Ceratobasidiaceae</taxon>
        <taxon>Rhizoctonia</taxon>
    </lineage>
</organism>
<evidence type="ECO:0000256" key="6">
    <source>
        <dbReference type="ARBA" id="ARBA00022801"/>
    </source>
</evidence>
<dbReference type="InterPro" id="IPR038765">
    <property type="entry name" value="Papain-like_cys_pep_sf"/>
</dbReference>
<dbReference type="SUPFAM" id="SSF54001">
    <property type="entry name" value="Cysteine proteinases"/>
    <property type="match status" value="1"/>
</dbReference>
<keyword evidence="7" id="KW-0788">Thiol protease</keyword>
<dbReference type="EMBL" id="CAJMWX010001344">
    <property type="protein sequence ID" value="CAE6482464.1"/>
    <property type="molecule type" value="Genomic_DNA"/>
</dbReference>
<dbReference type="CDD" id="cd02674">
    <property type="entry name" value="Peptidase_C19R"/>
    <property type="match status" value="1"/>
</dbReference>
<dbReference type="InterPro" id="IPR001394">
    <property type="entry name" value="Peptidase_C19_UCH"/>
</dbReference>
<evidence type="ECO:0000256" key="3">
    <source>
        <dbReference type="ARBA" id="ARBA00012759"/>
    </source>
</evidence>
<keyword evidence="6" id="KW-0378">Hydrolase</keyword>
<evidence type="ECO:0000259" key="9">
    <source>
        <dbReference type="PROSITE" id="PS50235"/>
    </source>
</evidence>
<gene>
    <name evidence="10" type="ORF">RDB_LOCUS127088</name>
</gene>
<evidence type="ECO:0000256" key="5">
    <source>
        <dbReference type="ARBA" id="ARBA00022786"/>
    </source>
</evidence>
<evidence type="ECO:0000313" key="11">
    <source>
        <dbReference type="Proteomes" id="UP000663888"/>
    </source>
</evidence>
<dbReference type="InterPro" id="IPR050185">
    <property type="entry name" value="Ub_carboxyl-term_hydrolase"/>
</dbReference>
<evidence type="ECO:0000256" key="2">
    <source>
        <dbReference type="ARBA" id="ARBA00009085"/>
    </source>
</evidence>
<dbReference type="PANTHER" id="PTHR21646">
    <property type="entry name" value="UBIQUITIN CARBOXYL-TERMINAL HYDROLASE"/>
    <property type="match status" value="1"/>
</dbReference>
<evidence type="ECO:0000256" key="1">
    <source>
        <dbReference type="ARBA" id="ARBA00000707"/>
    </source>
</evidence>
<dbReference type="Gene3D" id="3.90.70.10">
    <property type="entry name" value="Cysteine proteinases"/>
    <property type="match status" value="1"/>
</dbReference>
<sequence length="155" mass="17732">MDNADAWHCPRCKTARRAAKQLTFSRMPPVLIIHLKRFSFKGPFTDKLETLVEFPVKELDLTSYMPPPVTPDMDKDGLEKFSPQDPRSQVPPYKYELYGVANHFGSLSSGHYTAFVKSRGKWMYCDDSRITPAESKEVVGKPAYILFYKRVPPGQ</sequence>
<keyword evidence="5" id="KW-0833">Ubl conjugation pathway</keyword>
<evidence type="ECO:0000313" key="10">
    <source>
        <dbReference type="EMBL" id="CAE6482464.1"/>
    </source>
</evidence>
<dbReference type="PROSITE" id="PS00973">
    <property type="entry name" value="USP_2"/>
    <property type="match status" value="1"/>
</dbReference>
<feature type="region of interest" description="Disordered" evidence="8">
    <location>
        <begin position="65"/>
        <end position="89"/>
    </location>
</feature>
<evidence type="ECO:0000256" key="4">
    <source>
        <dbReference type="ARBA" id="ARBA00022670"/>
    </source>
</evidence>
<dbReference type="PANTHER" id="PTHR21646:SF95">
    <property type="entry name" value="UBIQUITIN CARBOXYL-TERMINAL HYDROLASE 4-RELATED"/>
    <property type="match status" value="1"/>
</dbReference>
<dbReference type="Pfam" id="PF00443">
    <property type="entry name" value="UCH"/>
    <property type="match status" value="1"/>
</dbReference>
<dbReference type="InterPro" id="IPR018200">
    <property type="entry name" value="USP_CS"/>
</dbReference>
<name>A0A8H3CIA5_9AGAM</name>
<dbReference type="Proteomes" id="UP000663888">
    <property type="component" value="Unassembled WGS sequence"/>
</dbReference>
<dbReference type="GO" id="GO:0016579">
    <property type="term" value="P:protein deubiquitination"/>
    <property type="evidence" value="ECO:0007669"/>
    <property type="project" value="InterPro"/>
</dbReference>
<reference evidence="10" key="1">
    <citation type="submission" date="2021-01" db="EMBL/GenBank/DDBJ databases">
        <authorList>
            <person name="Kaushik A."/>
        </authorList>
    </citation>
    <scope>NUCLEOTIDE SEQUENCE</scope>
    <source>
        <strain evidence="10">AG4-R118</strain>
    </source>
</reference>
<keyword evidence="4" id="KW-0645">Protease</keyword>
<comment type="similarity">
    <text evidence="2">Belongs to the peptidase C19 family.</text>
</comment>
<dbReference type="GO" id="GO:0006508">
    <property type="term" value="P:proteolysis"/>
    <property type="evidence" value="ECO:0007669"/>
    <property type="project" value="UniProtKB-KW"/>
</dbReference>
<dbReference type="InterPro" id="IPR028889">
    <property type="entry name" value="USP"/>
</dbReference>
<dbReference type="PROSITE" id="PS50235">
    <property type="entry name" value="USP_3"/>
    <property type="match status" value="1"/>
</dbReference>